<keyword evidence="1" id="KW-0472">Membrane</keyword>
<gene>
    <name evidence="2" type="ORF">NM961_02155</name>
</gene>
<evidence type="ECO:0000313" key="2">
    <source>
        <dbReference type="EMBL" id="MCQ4163505.1"/>
    </source>
</evidence>
<protein>
    <submittedName>
        <fullName evidence="2">DUF2878 domain-containing protein</fullName>
    </submittedName>
</protein>
<feature type="transmembrane region" description="Helical" evidence="1">
    <location>
        <begin position="12"/>
        <end position="39"/>
    </location>
</feature>
<dbReference type="EMBL" id="JANFQO010000002">
    <property type="protein sequence ID" value="MCQ4163505.1"/>
    <property type="molecule type" value="Genomic_DNA"/>
</dbReference>
<comment type="caution">
    <text evidence="2">The sequence shown here is derived from an EMBL/GenBank/DDBJ whole genome shotgun (WGS) entry which is preliminary data.</text>
</comment>
<dbReference type="Proteomes" id="UP001165498">
    <property type="component" value="Unassembled WGS sequence"/>
</dbReference>
<feature type="transmembrane region" description="Helical" evidence="1">
    <location>
        <begin position="110"/>
        <end position="128"/>
    </location>
</feature>
<feature type="transmembrane region" description="Helical" evidence="1">
    <location>
        <begin position="140"/>
        <end position="162"/>
    </location>
</feature>
<keyword evidence="1" id="KW-1133">Transmembrane helix</keyword>
<accession>A0ABT1QN83</accession>
<dbReference type="InterPro" id="IPR021306">
    <property type="entry name" value="DUF2878"/>
</dbReference>
<dbReference type="Pfam" id="PF11086">
    <property type="entry name" value="DUF2878"/>
    <property type="match status" value="1"/>
</dbReference>
<reference evidence="2" key="1">
    <citation type="submission" date="2022-07" db="EMBL/GenBank/DDBJ databases">
        <title>Tahibacter sp., a new gammaproteobacterium isolated from the silt sample collected at pig farm.</title>
        <authorList>
            <person name="Chen H."/>
        </authorList>
    </citation>
    <scope>NUCLEOTIDE SEQUENCE</scope>
    <source>
        <strain evidence="2">P2K</strain>
    </source>
</reference>
<keyword evidence="1" id="KW-0812">Transmembrane</keyword>
<proteinExistence type="predicted"/>
<organism evidence="2 3">
    <name type="scientific">Tahibacter harae</name>
    <dbReference type="NCBI Taxonomy" id="2963937"/>
    <lineage>
        <taxon>Bacteria</taxon>
        <taxon>Pseudomonadati</taxon>
        <taxon>Pseudomonadota</taxon>
        <taxon>Gammaproteobacteria</taxon>
        <taxon>Lysobacterales</taxon>
        <taxon>Rhodanobacteraceae</taxon>
        <taxon>Tahibacter</taxon>
    </lineage>
</organism>
<evidence type="ECO:0000256" key="1">
    <source>
        <dbReference type="SAM" id="Phobius"/>
    </source>
</evidence>
<feature type="transmembrane region" description="Helical" evidence="1">
    <location>
        <begin position="51"/>
        <end position="71"/>
    </location>
</feature>
<keyword evidence="3" id="KW-1185">Reference proteome</keyword>
<feature type="transmembrane region" description="Helical" evidence="1">
    <location>
        <begin position="83"/>
        <end position="103"/>
    </location>
</feature>
<sequence>MRKVFNFLGYQLVWFAAVLGAARGWTWLGPMAVLLLGSVQLLVSTQRRADARLALLAIAAGFALDGGLSLLDLARYAAASPPWPPAWLLAIWAAFGLTLNHSFVLAQRHLGASALVAAAGGPLAYWSAAQLGAVAFPQPAWRGLAVLALAWSVALPLLASVARGFAHTHHRMEGIRP</sequence>
<name>A0ABT1QN83_9GAMM</name>
<dbReference type="RefSeq" id="WP_255910733.1">
    <property type="nucleotide sequence ID" value="NZ_JANFQO010000002.1"/>
</dbReference>
<evidence type="ECO:0000313" key="3">
    <source>
        <dbReference type="Proteomes" id="UP001165498"/>
    </source>
</evidence>